<dbReference type="InterPro" id="IPR044039">
    <property type="entry name" value="DUF5745"/>
</dbReference>
<dbReference type="OrthoDB" id="5407400at2759"/>
<protein>
    <recommendedName>
        <fullName evidence="1">DUF5745 domain-containing protein</fullName>
    </recommendedName>
</protein>
<name>A0A899FW29_9ASCO</name>
<gene>
    <name evidence="2" type="ORF">MERGE_002137</name>
</gene>
<keyword evidence="3" id="KW-1185">Reference proteome</keyword>
<dbReference type="AlphaFoldDB" id="A0A899FW29"/>
<dbReference type="Pfam" id="PF19016">
    <property type="entry name" value="DUF5745"/>
    <property type="match status" value="1"/>
</dbReference>
<organism evidence="2 3">
    <name type="scientific">Pneumocystis wakefieldiae</name>
    <dbReference type="NCBI Taxonomy" id="38082"/>
    <lineage>
        <taxon>Eukaryota</taxon>
        <taxon>Fungi</taxon>
        <taxon>Dikarya</taxon>
        <taxon>Ascomycota</taxon>
        <taxon>Taphrinomycotina</taxon>
        <taxon>Pneumocystomycetes</taxon>
        <taxon>Pneumocystaceae</taxon>
        <taxon>Pneumocystis</taxon>
    </lineage>
</organism>
<evidence type="ECO:0000259" key="1">
    <source>
        <dbReference type="Pfam" id="PF19016"/>
    </source>
</evidence>
<dbReference type="Proteomes" id="UP000663699">
    <property type="component" value="Chromosome 4"/>
</dbReference>
<proteinExistence type="predicted"/>
<evidence type="ECO:0000313" key="2">
    <source>
        <dbReference type="EMBL" id="QSL64833.1"/>
    </source>
</evidence>
<evidence type="ECO:0000313" key="3">
    <source>
        <dbReference type="Proteomes" id="UP000663699"/>
    </source>
</evidence>
<reference evidence="2" key="1">
    <citation type="submission" date="2020-06" db="EMBL/GenBank/DDBJ databases">
        <title>Genomes of multiple members of Pneumocystis genus reveal paths to human pathogen Pneumocystis jirovecii.</title>
        <authorList>
            <person name="Cisse O.H."/>
            <person name="Ma L."/>
            <person name="Dekker J."/>
            <person name="Khil P."/>
            <person name="Jo J."/>
            <person name="Brenchley J."/>
            <person name="Blair R."/>
            <person name="Pahar B."/>
            <person name="Chabe M."/>
            <person name="Van Rompay K.A."/>
            <person name="Keesler R."/>
            <person name="Sukura A."/>
            <person name="Hirsch V."/>
            <person name="Kutty G."/>
            <person name="Liu Y."/>
            <person name="Peng L."/>
            <person name="Chen J."/>
            <person name="Song J."/>
            <person name="Weissenbacher-Lang C."/>
            <person name="Xu J."/>
            <person name="Upham N.S."/>
            <person name="Stajich J.E."/>
            <person name="Cuomo C.A."/>
            <person name="Cushion M.T."/>
            <person name="Kovacs J.A."/>
        </authorList>
    </citation>
    <scope>NUCLEOTIDE SEQUENCE</scope>
    <source>
        <strain evidence="2">2A</strain>
    </source>
</reference>
<accession>A0A899FW29</accession>
<dbReference type="EMBL" id="CP054535">
    <property type="protein sequence ID" value="QSL64833.1"/>
    <property type="molecule type" value="Genomic_DNA"/>
</dbReference>
<sequence>MRKRPSGCISVGKRYRKLLRELNDLLSKYSISDPIRLEEFSVGHMIRLYEALYGAKFPFTDKKNDSKKTQIKYLKFLLGTISHESLRIDLSYIDPVLVIKHDIKSIMNIVEVLVIIGHLQSLKEKIATKQEENVGEECEEQGDSFVSDEILECEGEGDYLENNEASVCGSLKDSENTVHTPNSLVSSESVSVMSYFTNRANKVFNRIRSLNLDATRPACVNEASEEELVEDRNVRGERKQVVIRNTNLHGEKMDKISKHCRSIGTQTFLPYLSETPNSQVSPLSSSPNGSYECSSKIRTCSIKKMMQKVSLNAWESQSSEDESLESDSSDKENIKACINNKIGDMADFESNFQQGSLKRSGCYNQIMEDKIKTMPNDGKNTHCHLLHTWHKVTPLRFRQNISQESSPHSDATNIEFLKQKFSKGILGADSPYTMYLRKRRKNALNALYAQRRQLKDNLRLCTKESRKTAANHSKTKTKNIPCRKLYNRPLNDTSFYSPSELKSQTSFFSNYEDTITGLEKQLLSTKKLYLKEL</sequence>
<feature type="domain" description="DUF5745" evidence="1">
    <location>
        <begin position="62"/>
        <end position="116"/>
    </location>
</feature>